<dbReference type="PANTHER" id="PTHR12112:SF39">
    <property type="entry name" value="EG:152A3.5 PROTEIN (FBGN0003116_PN PROTEIN)"/>
    <property type="match status" value="1"/>
</dbReference>
<dbReference type="SUPFAM" id="SSF64182">
    <property type="entry name" value="DHH phosphoesterases"/>
    <property type="match status" value="1"/>
</dbReference>
<dbReference type="AlphaFoldDB" id="A0AAI8VZ32"/>
<evidence type="ECO:0000259" key="5">
    <source>
        <dbReference type="SMART" id="SM01131"/>
    </source>
</evidence>
<comment type="caution">
    <text evidence="6">The sequence shown here is derived from an EMBL/GenBank/DDBJ whole genome shotgun (WGS) entry which is preliminary data.</text>
</comment>
<evidence type="ECO:0000313" key="6">
    <source>
        <dbReference type="EMBL" id="CAJ2513718.1"/>
    </source>
</evidence>
<sequence length="429" mass="46988">MPPRHSLRAFLQEARSVLKAPARRPNPLTFVVGNESADLDSLCSALLFAYFRTHATQKLTCIPLCNLPRADLALRPEFEAVLSAAHVRPDDVITRDELPDSNNLRPEDTEWLLVDHNAMTGELARVYGDRIVGCIDHHDDEKTVGANADIRVVEKSGSCTSLVMVHCADIWHTLSTQTGDGSNGEGNPEARRRLDAELAHLALAPILIDTTNLGDVHKTTKYDEDAVAIAEAKINRDTGSSRRSSTSASRFDRTTFFKKIAHMKEDISQMTILDIFRKDYKEWVEGAATGEGSKALKLGTASVPQSFAYLVDKVGGDAATFADGVTRFGTLQGVDLMVVLTTSTMDGFSRELLLWGGTDQGVSAAKAFADAQAEKLKLSCYRDGMLDFDEGILGWMRCWTQGAVDNSRKQIAPMLRDALREQANESAKG</sequence>
<keyword evidence="2" id="KW-0479">Metal-binding</keyword>
<evidence type="ECO:0000256" key="4">
    <source>
        <dbReference type="ARBA" id="ARBA00023211"/>
    </source>
</evidence>
<dbReference type="EMBL" id="CAUWAG010000020">
    <property type="protein sequence ID" value="CAJ2513718.1"/>
    <property type="molecule type" value="Genomic_DNA"/>
</dbReference>
<dbReference type="GO" id="GO:0005737">
    <property type="term" value="C:cytoplasm"/>
    <property type="evidence" value="ECO:0007669"/>
    <property type="project" value="InterPro"/>
</dbReference>
<dbReference type="GO" id="GO:0004309">
    <property type="term" value="F:exopolyphosphatase activity"/>
    <property type="evidence" value="ECO:0007669"/>
    <property type="project" value="TreeGrafter"/>
</dbReference>
<dbReference type="Gene3D" id="3.90.1640.10">
    <property type="entry name" value="inorganic pyrophosphatase (n-terminal core)"/>
    <property type="match status" value="1"/>
</dbReference>
<keyword evidence="7" id="KW-1185">Reference proteome</keyword>
<dbReference type="SMART" id="SM01131">
    <property type="entry name" value="DHHA2"/>
    <property type="match status" value="1"/>
</dbReference>
<protein>
    <submittedName>
        <fullName evidence="6">Uu.00g018370.m01.CDS01</fullName>
    </submittedName>
</protein>
<evidence type="ECO:0000256" key="1">
    <source>
        <dbReference type="ARBA" id="ARBA00001936"/>
    </source>
</evidence>
<dbReference type="Pfam" id="PF02833">
    <property type="entry name" value="DHHA2"/>
    <property type="match status" value="1"/>
</dbReference>
<organism evidence="6 7">
    <name type="scientific">Anthostomella pinea</name>
    <dbReference type="NCBI Taxonomy" id="933095"/>
    <lineage>
        <taxon>Eukaryota</taxon>
        <taxon>Fungi</taxon>
        <taxon>Dikarya</taxon>
        <taxon>Ascomycota</taxon>
        <taxon>Pezizomycotina</taxon>
        <taxon>Sordariomycetes</taxon>
        <taxon>Xylariomycetidae</taxon>
        <taxon>Xylariales</taxon>
        <taxon>Xylariaceae</taxon>
        <taxon>Anthostomella</taxon>
    </lineage>
</organism>
<keyword evidence="3" id="KW-0378">Hydrolase</keyword>
<evidence type="ECO:0000256" key="2">
    <source>
        <dbReference type="ARBA" id="ARBA00022723"/>
    </source>
</evidence>
<dbReference type="InterPro" id="IPR001667">
    <property type="entry name" value="DDH_dom"/>
</dbReference>
<dbReference type="InterPro" id="IPR038763">
    <property type="entry name" value="DHH_sf"/>
</dbReference>
<dbReference type="PANTHER" id="PTHR12112">
    <property type="entry name" value="BNIP - RELATED"/>
    <property type="match status" value="1"/>
</dbReference>
<dbReference type="Proteomes" id="UP001295740">
    <property type="component" value="Unassembled WGS sequence"/>
</dbReference>
<keyword evidence="4" id="KW-0464">Manganese</keyword>
<dbReference type="GO" id="GO:0046872">
    <property type="term" value="F:metal ion binding"/>
    <property type="evidence" value="ECO:0007669"/>
    <property type="project" value="UniProtKB-KW"/>
</dbReference>
<reference evidence="6" key="1">
    <citation type="submission" date="2023-10" db="EMBL/GenBank/DDBJ databases">
        <authorList>
            <person name="Hackl T."/>
        </authorList>
    </citation>
    <scope>NUCLEOTIDE SEQUENCE</scope>
</reference>
<feature type="domain" description="DHHA2" evidence="5">
    <location>
        <begin position="257"/>
        <end position="419"/>
    </location>
</feature>
<accession>A0AAI8VZ32</accession>
<dbReference type="InterPro" id="IPR038222">
    <property type="entry name" value="DHHA2_dom_sf"/>
</dbReference>
<evidence type="ECO:0000313" key="7">
    <source>
        <dbReference type="Proteomes" id="UP001295740"/>
    </source>
</evidence>
<dbReference type="Gene3D" id="3.10.310.20">
    <property type="entry name" value="DHHA2 domain"/>
    <property type="match status" value="1"/>
</dbReference>
<proteinExistence type="predicted"/>
<comment type="cofactor">
    <cofactor evidence="1">
        <name>Mn(2+)</name>
        <dbReference type="ChEBI" id="CHEBI:29035"/>
    </cofactor>
</comment>
<dbReference type="Pfam" id="PF01368">
    <property type="entry name" value="DHH"/>
    <property type="match status" value="1"/>
</dbReference>
<evidence type="ECO:0000256" key="3">
    <source>
        <dbReference type="ARBA" id="ARBA00022801"/>
    </source>
</evidence>
<gene>
    <name evidence="6" type="ORF">KHLLAP_LOCUS14186</name>
</gene>
<dbReference type="InterPro" id="IPR004097">
    <property type="entry name" value="DHHA2"/>
</dbReference>
<name>A0AAI8VZ32_9PEZI</name>